<keyword evidence="3" id="KW-1185">Reference proteome</keyword>
<reference evidence="2 3" key="1">
    <citation type="submission" date="2017-05" db="EMBL/GenBank/DDBJ databases">
        <title>Bifidobacterium vansinderenii sp. nov.</title>
        <authorList>
            <person name="Lugli G.A."/>
            <person name="Duranti S."/>
            <person name="Mangifesta M."/>
        </authorList>
    </citation>
    <scope>NUCLEOTIDE SEQUENCE [LARGE SCALE GENOMIC DNA]</scope>
    <source>
        <strain evidence="2 3">Tam10B</strain>
    </source>
</reference>
<feature type="region of interest" description="Disordered" evidence="1">
    <location>
        <begin position="70"/>
        <end position="91"/>
    </location>
</feature>
<sequence>MAMSCAEMKCLRESMGLTTKWLARRWNVSEFSVQRWERNRPLPNELEQDLQKLKTMFDLEVDQAAQTTTGSLIVPRTDAESPAGLPSAWHRAVAQQAAQRSGVHIIYRDSE</sequence>
<organism evidence="2 3">
    <name type="scientific">Bifidobacterium vansinderenii</name>
    <dbReference type="NCBI Taxonomy" id="1984871"/>
    <lineage>
        <taxon>Bacteria</taxon>
        <taxon>Bacillati</taxon>
        <taxon>Actinomycetota</taxon>
        <taxon>Actinomycetes</taxon>
        <taxon>Bifidobacteriales</taxon>
        <taxon>Bifidobacteriaceae</taxon>
        <taxon>Bifidobacterium</taxon>
    </lineage>
</organism>
<evidence type="ECO:0000256" key="1">
    <source>
        <dbReference type="SAM" id="MobiDB-lite"/>
    </source>
</evidence>
<evidence type="ECO:0000313" key="3">
    <source>
        <dbReference type="Proteomes" id="UP000215433"/>
    </source>
</evidence>
<dbReference type="Gene3D" id="1.10.3100.10">
    <property type="entry name" value="Putative cytoplasmic protein"/>
    <property type="match status" value="1"/>
</dbReference>
<gene>
    <name evidence="2" type="ORF">Tam10B_0503</name>
</gene>
<dbReference type="SUPFAM" id="SSF47413">
    <property type="entry name" value="lambda repressor-like DNA-binding domains"/>
    <property type="match status" value="1"/>
</dbReference>
<dbReference type="OrthoDB" id="3259824at2"/>
<dbReference type="InterPro" id="IPR010982">
    <property type="entry name" value="Lambda_DNA-bd_dom_sf"/>
</dbReference>
<evidence type="ECO:0000313" key="2">
    <source>
        <dbReference type="EMBL" id="OXN01500.1"/>
    </source>
</evidence>
<dbReference type="InterPro" id="IPR027910">
    <property type="entry name" value="YdiL_sf"/>
</dbReference>
<accession>A0A229W1E1</accession>
<comment type="caution">
    <text evidence="2">The sequence shown here is derived from an EMBL/GenBank/DDBJ whole genome shotgun (WGS) entry which is preliminary data.</text>
</comment>
<protein>
    <submittedName>
        <fullName evidence="2">Uncharacterized protein</fullName>
    </submittedName>
</protein>
<dbReference type="RefSeq" id="WP_093959684.1">
    <property type="nucleotide sequence ID" value="NZ_NEWD01000004.1"/>
</dbReference>
<name>A0A229W1E1_9BIFI</name>
<dbReference type="EMBL" id="NEWD01000004">
    <property type="protein sequence ID" value="OXN01500.1"/>
    <property type="molecule type" value="Genomic_DNA"/>
</dbReference>
<proteinExistence type="predicted"/>
<dbReference type="AlphaFoldDB" id="A0A229W1E1"/>
<dbReference type="GO" id="GO:0003677">
    <property type="term" value="F:DNA binding"/>
    <property type="evidence" value="ECO:0007669"/>
    <property type="project" value="InterPro"/>
</dbReference>
<dbReference type="Proteomes" id="UP000215433">
    <property type="component" value="Unassembled WGS sequence"/>
</dbReference>